<dbReference type="InterPro" id="IPR000825">
    <property type="entry name" value="SUF_FeS_clus_asmbl_SufBD_core"/>
</dbReference>
<protein>
    <submittedName>
        <fullName evidence="4">Fe-S cluster assembly protein SufD</fullName>
    </submittedName>
</protein>
<dbReference type="RefSeq" id="WP_306729178.1">
    <property type="nucleotide sequence ID" value="NZ_JAVDDT010000009.1"/>
</dbReference>
<dbReference type="InterPro" id="IPR055346">
    <property type="entry name" value="Fe-S_cluster_assembly_SufBD"/>
</dbReference>
<dbReference type="InterPro" id="IPR045595">
    <property type="entry name" value="SufBD_N"/>
</dbReference>
<dbReference type="Pfam" id="PF19295">
    <property type="entry name" value="SufBD_N"/>
    <property type="match status" value="1"/>
</dbReference>
<dbReference type="Pfam" id="PF01458">
    <property type="entry name" value="SUFBD_core"/>
    <property type="match status" value="1"/>
</dbReference>
<reference evidence="4 5" key="1">
    <citation type="submission" date="2023-08" db="EMBL/GenBank/DDBJ databases">
        <title>Whole-genome sequencing of halo(alkali)philic microorganisms from hypersaline lakes.</title>
        <authorList>
            <person name="Sorokin D.Y."/>
            <person name="Abbas B."/>
            <person name="Merkel A.Y."/>
        </authorList>
    </citation>
    <scope>NUCLEOTIDE SEQUENCE [LARGE SCALE GENOMIC DNA]</scope>
    <source>
        <strain evidence="4 5">AB-CW4</strain>
    </source>
</reference>
<gene>
    <name evidence="4" type="primary">sufD</name>
    <name evidence="4" type="ORF">RBH19_12430</name>
</gene>
<accession>A0ABU0W9V0</accession>
<organism evidence="4 5">
    <name type="scientific">Natronospira bacteriovora</name>
    <dbReference type="NCBI Taxonomy" id="3069753"/>
    <lineage>
        <taxon>Bacteria</taxon>
        <taxon>Pseudomonadati</taxon>
        <taxon>Pseudomonadota</taxon>
        <taxon>Gammaproteobacteria</taxon>
        <taxon>Natronospirales</taxon>
        <taxon>Natronospiraceae</taxon>
        <taxon>Natronospira</taxon>
    </lineage>
</organism>
<dbReference type="EMBL" id="JAVDDT010000009">
    <property type="protein sequence ID" value="MDQ2070679.1"/>
    <property type="molecule type" value="Genomic_DNA"/>
</dbReference>
<dbReference type="SUPFAM" id="SSF101960">
    <property type="entry name" value="Stabilizer of iron transporter SufD"/>
    <property type="match status" value="1"/>
</dbReference>
<feature type="domain" description="SUF system FeS cluster assembly SufBD N-terminal" evidence="3">
    <location>
        <begin position="28"/>
        <end position="173"/>
    </location>
</feature>
<dbReference type="PANTHER" id="PTHR43575">
    <property type="entry name" value="PROTEIN ABCI7, CHLOROPLASTIC"/>
    <property type="match status" value="1"/>
</dbReference>
<comment type="similarity">
    <text evidence="1">Belongs to the iron-sulfur cluster assembly SufBD family.</text>
</comment>
<comment type="caution">
    <text evidence="4">The sequence shown here is derived from an EMBL/GenBank/DDBJ whole genome shotgun (WGS) entry which is preliminary data.</text>
</comment>
<dbReference type="InterPro" id="IPR037284">
    <property type="entry name" value="SUF_FeS_clus_asmbl_SufBD_sf"/>
</dbReference>
<dbReference type="InterPro" id="IPR011542">
    <property type="entry name" value="SUF_FeS_clus_asmbl_SufD"/>
</dbReference>
<dbReference type="Proteomes" id="UP001239019">
    <property type="component" value="Unassembled WGS sequence"/>
</dbReference>
<keyword evidence="5" id="KW-1185">Reference proteome</keyword>
<feature type="domain" description="SUF system FeS cluster assembly SufBD core" evidence="2">
    <location>
        <begin position="184"/>
        <end position="411"/>
    </location>
</feature>
<evidence type="ECO:0000259" key="2">
    <source>
        <dbReference type="Pfam" id="PF01458"/>
    </source>
</evidence>
<name>A0ABU0W9V0_9GAMM</name>
<sequence>MSGEDTARYNFLTQFDRAVGTLPGQGWLSTLRRDALERFREQGLPTQKDEDWKYTSVRPITEGQFALGTTHPAPAVSREVMEQSRVPGLDAARLVFVNGRYQSELSDLDGLPDGVSLRSLAEVMENDSEALATRLSRQSGLDYTPFTALNNAFVADGAVLEIAANVQCKTPIELLFLSVPGDEAFVFHPRILIQMAQGSEATVLEHHVGLDGAANFNNVVSEVALSAQARLDHYLLQRESSAGFHIGGIHVHQARDSRYVSHNVNLGGALVRHDINARLAEQGAEAILNGLYLVSDRQHVDNHTCVDHAAPHTNSDETYKGVLDGRGRAVFNGRVVVHKHAQKIDAGQKNDNLLLSKLAEVDTKPELEIYADDVACSHGATIGQLDEHALFYLRSRGIDADKARDLLTYAFAESVVERMDIAEIRDWLSGLIVNRVSGEGRLADLEALEE</sequence>
<proteinExistence type="inferred from homology"/>
<evidence type="ECO:0000259" key="3">
    <source>
        <dbReference type="Pfam" id="PF19295"/>
    </source>
</evidence>
<dbReference type="NCBIfam" id="TIGR01981">
    <property type="entry name" value="sufD"/>
    <property type="match status" value="1"/>
</dbReference>
<dbReference type="PANTHER" id="PTHR43575:SF1">
    <property type="entry name" value="PROTEIN ABCI7, CHLOROPLASTIC"/>
    <property type="match status" value="1"/>
</dbReference>
<evidence type="ECO:0000313" key="4">
    <source>
        <dbReference type="EMBL" id="MDQ2070679.1"/>
    </source>
</evidence>
<evidence type="ECO:0000313" key="5">
    <source>
        <dbReference type="Proteomes" id="UP001239019"/>
    </source>
</evidence>
<evidence type="ECO:0000256" key="1">
    <source>
        <dbReference type="ARBA" id="ARBA00043967"/>
    </source>
</evidence>